<dbReference type="Pfam" id="PF08269">
    <property type="entry name" value="dCache_2"/>
    <property type="match status" value="1"/>
</dbReference>
<proteinExistence type="predicted"/>
<dbReference type="EMBL" id="JBAKAR010000189">
    <property type="protein sequence ID" value="MEL0615040.1"/>
    <property type="molecule type" value="Genomic_DNA"/>
</dbReference>
<accession>A0ABU9G985</accession>
<sequence length="75" mass="8482">EAISTVMEIRYDDGNYFWINDENVVMVAHAAKPTLNGKNLSKLADPKGKLLFVEFVNLVKKTPEGGIVDYLWEKP</sequence>
<keyword evidence="5" id="KW-0472">Membrane</keyword>
<organism evidence="7 8">
    <name type="scientific">Marinomonas arenicola</name>
    <dbReference type="NCBI Taxonomy" id="569601"/>
    <lineage>
        <taxon>Bacteria</taxon>
        <taxon>Pseudomonadati</taxon>
        <taxon>Pseudomonadota</taxon>
        <taxon>Gammaproteobacteria</taxon>
        <taxon>Oceanospirillales</taxon>
        <taxon>Oceanospirillaceae</taxon>
        <taxon>Marinomonas</taxon>
    </lineage>
</organism>
<dbReference type="SMART" id="SM01049">
    <property type="entry name" value="Cache_2"/>
    <property type="match status" value="1"/>
</dbReference>
<keyword evidence="4" id="KW-1133">Transmembrane helix</keyword>
<name>A0ABU9G985_9GAMM</name>
<evidence type="ECO:0000256" key="5">
    <source>
        <dbReference type="ARBA" id="ARBA00023136"/>
    </source>
</evidence>
<comment type="caution">
    <text evidence="7">The sequence shown here is derived from an EMBL/GenBank/DDBJ whole genome shotgun (WGS) entry which is preliminary data.</text>
</comment>
<dbReference type="InterPro" id="IPR004010">
    <property type="entry name" value="Double_Cache_2"/>
</dbReference>
<keyword evidence="3" id="KW-0812">Transmembrane</keyword>
<comment type="subcellular location">
    <subcellularLocation>
        <location evidence="1">Cell membrane</location>
        <topology evidence="1">Multi-pass membrane protein</topology>
    </subcellularLocation>
</comment>
<feature type="domain" description="Single Cache" evidence="6">
    <location>
        <begin position="4"/>
        <end position="53"/>
    </location>
</feature>
<evidence type="ECO:0000313" key="8">
    <source>
        <dbReference type="Proteomes" id="UP001379949"/>
    </source>
</evidence>
<evidence type="ECO:0000259" key="6">
    <source>
        <dbReference type="SMART" id="SM01049"/>
    </source>
</evidence>
<dbReference type="Gene3D" id="3.30.450.20">
    <property type="entry name" value="PAS domain"/>
    <property type="match status" value="1"/>
</dbReference>
<feature type="non-terminal residue" evidence="7">
    <location>
        <position position="1"/>
    </location>
</feature>
<dbReference type="RefSeq" id="WP_341568246.1">
    <property type="nucleotide sequence ID" value="NZ_JBAKAR010000189.1"/>
</dbReference>
<dbReference type="Proteomes" id="UP001379949">
    <property type="component" value="Unassembled WGS sequence"/>
</dbReference>
<evidence type="ECO:0000256" key="1">
    <source>
        <dbReference type="ARBA" id="ARBA00004651"/>
    </source>
</evidence>
<evidence type="ECO:0000256" key="3">
    <source>
        <dbReference type="ARBA" id="ARBA00022692"/>
    </source>
</evidence>
<protein>
    <submittedName>
        <fullName evidence="7">Cache domain-containing protein</fullName>
    </submittedName>
</protein>
<dbReference type="InterPro" id="IPR033480">
    <property type="entry name" value="sCache_2"/>
</dbReference>
<evidence type="ECO:0000313" key="7">
    <source>
        <dbReference type="EMBL" id="MEL0615040.1"/>
    </source>
</evidence>
<keyword evidence="2" id="KW-1003">Cell membrane</keyword>
<feature type="non-terminal residue" evidence="7">
    <location>
        <position position="75"/>
    </location>
</feature>
<evidence type="ECO:0000256" key="4">
    <source>
        <dbReference type="ARBA" id="ARBA00022989"/>
    </source>
</evidence>
<gene>
    <name evidence="7" type="ORF">V6242_18035</name>
</gene>
<keyword evidence="8" id="KW-1185">Reference proteome</keyword>
<reference evidence="7 8" key="1">
    <citation type="submission" date="2024-02" db="EMBL/GenBank/DDBJ databases">
        <title>Bacteria isolated from the canopy kelp, Nereocystis luetkeana.</title>
        <authorList>
            <person name="Pfister C.A."/>
            <person name="Younker I.T."/>
            <person name="Light S.H."/>
        </authorList>
    </citation>
    <scope>NUCLEOTIDE SEQUENCE [LARGE SCALE GENOMIC DNA]</scope>
    <source>
        <strain evidence="7 8">TI.4.07</strain>
    </source>
</reference>
<evidence type="ECO:0000256" key="2">
    <source>
        <dbReference type="ARBA" id="ARBA00022475"/>
    </source>
</evidence>